<dbReference type="InterPro" id="IPR000835">
    <property type="entry name" value="HTH_MarR-typ"/>
</dbReference>
<name>A0A1T4QNB0_9FIRM</name>
<dbReference type="RefSeq" id="WP_159071960.1">
    <property type="nucleotide sequence ID" value="NZ_FUXM01000020.1"/>
</dbReference>
<dbReference type="InterPro" id="IPR039422">
    <property type="entry name" value="MarR/SlyA-like"/>
</dbReference>
<dbReference type="PANTHER" id="PTHR33164:SF99">
    <property type="entry name" value="MARR FAMILY REGULATORY PROTEIN"/>
    <property type="match status" value="1"/>
</dbReference>
<dbReference type="GO" id="GO:0003677">
    <property type="term" value="F:DNA binding"/>
    <property type="evidence" value="ECO:0007669"/>
    <property type="project" value="UniProtKB-KW"/>
</dbReference>
<dbReference type="Proteomes" id="UP000189933">
    <property type="component" value="Unassembled WGS sequence"/>
</dbReference>
<dbReference type="AlphaFoldDB" id="A0A1T4QNB0"/>
<dbReference type="InterPro" id="IPR036388">
    <property type="entry name" value="WH-like_DNA-bd_sf"/>
</dbReference>
<feature type="domain" description="HTH marR-type" evidence="1">
    <location>
        <begin position="3"/>
        <end position="140"/>
    </location>
</feature>
<keyword evidence="2" id="KW-0238">DNA-binding</keyword>
<evidence type="ECO:0000313" key="3">
    <source>
        <dbReference type="Proteomes" id="UP000189933"/>
    </source>
</evidence>
<sequence length="143" mass="16612">MNEREFEDYLERWQAAFGRIMRNFGNRLAAEEPDLTGPQFFLLNLLDQQGQATVSQLAEALHVKPSSVTVMLDRLENNGLIVRSRETRDRRVVLISLSEAGKDKLAEARRKRRLVLKGYLEKLDQEEREVLLTILEKMAKIEE</sequence>
<reference evidence="3" key="1">
    <citation type="submission" date="2017-02" db="EMBL/GenBank/DDBJ databases">
        <authorList>
            <person name="Varghese N."/>
            <person name="Submissions S."/>
        </authorList>
    </citation>
    <scope>NUCLEOTIDE SEQUENCE [LARGE SCALE GENOMIC DNA]</scope>
    <source>
        <strain evidence="3">DSM 16521</strain>
    </source>
</reference>
<dbReference type="OrthoDB" id="5461037at2"/>
<dbReference type="EMBL" id="FUXM01000020">
    <property type="protein sequence ID" value="SKA05253.1"/>
    <property type="molecule type" value="Genomic_DNA"/>
</dbReference>
<dbReference type="SMART" id="SM00347">
    <property type="entry name" value="HTH_MARR"/>
    <property type="match status" value="1"/>
</dbReference>
<dbReference type="GO" id="GO:0003700">
    <property type="term" value="F:DNA-binding transcription factor activity"/>
    <property type="evidence" value="ECO:0007669"/>
    <property type="project" value="InterPro"/>
</dbReference>
<dbReference type="Gene3D" id="1.10.10.10">
    <property type="entry name" value="Winged helix-like DNA-binding domain superfamily/Winged helix DNA-binding domain"/>
    <property type="match status" value="1"/>
</dbReference>
<evidence type="ECO:0000313" key="2">
    <source>
        <dbReference type="EMBL" id="SKA05253.1"/>
    </source>
</evidence>
<evidence type="ECO:0000259" key="1">
    <source>
        <dbReference type="PROSITE" id="PS50995"/>
    </source>
</evidence>
<dbReference type="PRINTS" id="PR00598">
    <property type="entry name" value="HTHMARR"/>
</dbReference>
<dbReference type="GO" id="GO:0006950">
    <property type="term" value="P:response to stress"/>
    <property type="evidence" value="ECO:0007669"/>
    <property type="project" value="TreeGrafter"/>
</dbReference>
<proteinExistence type="predicted"/>
<keyword evidence="3" id="KW-1185">Reference proteome</keyword>
<accession>A0A1T4QNB0</accession>
<gene>
    <name evidence="2" type="ORF">SAMN02745885_01730</name>
</gene>
<protein>
    <submittedName>
        <fullName evidence="2">DNA-binding transcriptional regulator, MarR family</fullName>
    </submittedName>
</protein>
<dbReference type="PROSITE" id="PS50995">
    <property type="entry name" value="HTH_MARR_2"/>
    <property type="match status" value="1"/>
</dbReference>
<dbReference type="Pfam" id="PF01047">
    <property type="entry name" value="MarR"/>
    <property type="match status" value="1"/>
</dbReference>
<organism evidence="2 3">
    <name type="scientific">Carboxydocella sporoproducens DSM 16521</name>
    <dbReference type="NCBI Taxonomy" id="1121270"/>
    <lineage>
        <taxon>Bacteria</taxon>
        <taxon>Bacillati</taxon>
        <taxon>Bacillota</taxon>
        <taxon>Clostridia</taxon>
        <taxon>Eubacteriales</taxon>
        <taxon>Clostridiales Family XVI. Incertae Sedis</taxon>
        <taxon>Carboxydocella</taxon>
    </lineage>
</organism>
<dbReference type="SUPFAM" id="SSF46785">
    <property type="entry name" value="Winged helix' DNA-binding domain"/>
    <property type="match status" value="1"/>
</dbReference>
<dbReference type="InterPro" id="IPR036390">
    <property type="entry name" value="WH_DNA-bd_sf"/>
</dbReference>
<dbReference type="PANTHER" id="PTHR33164">
    <property type="entry name" value="TRANSCRIPTIONAL REGULATOR, MARR FAMILY"/>
    <property type="match status" value="1"/>
</dbReference>